<dbReference type="Gene3D" id="3.40.50.620">
    <property type="entry name" value="HUPs"/>
    <property type="match status" value="1"/>
</dbReference>
<comment type="caution">
    <text evidence="5">The sequence shown here is derived from an EMBL/GenBank/DDBJ whole genome shotgun (WGS) entry which is preliminary data.</text>
</comment>
<dbReference type="CDD" id="cd00293">
    <property type="entry name" value="USP-like"/>
    <property type="match status" value="1"/>
</dbReference>
<keyword evidence="2" id="KW-0547">Nucleotide-binding</keyword>
<keyword evidence="6" id="KW-1185">Reference proteome</keyword>
<dbReference type="InterPro" id="IPR006015">
    <property type="entry name" value="Universal_stress_UspA"/>
</dbReference>
<dbReference type="InterPro" id="IPR014729">
    <property type="entry name" value="Rossmann-like_a/b/a_fold"/>
</dbReference>
<evidence type="ECO:0000259" key="4">
    <source>
        <dbReference type="Pfam" id="PF00582"/>
    </source>
</evidence>
<comment type="similarity">
    <text evidence="1">Belongs to the universal stress protein A family.</text>
</comment>
<dbReference type="EMBL" id="BSNF01000006">
    <property type="protein sequence ID" value="GLQ06478.1"/>
    <property type="molecule type" value="Genomic_DNA"/>
</dbReference>
<reference evidence="5" key="2">
    <citation type="submission" date="2023-01" db="EMBL/GenBank/DDBJ databases">
        <title>Draft genome sequence of Sneathiella chinensis strain NBRC 103408.</title>
        <authorList>
            <person name="Sun Q."/>
            <person name="Mori K."/>
        </authorList>
    </citation>
    <scope>NUCLEOTIDE SEQUENCE</scope>
    <source>
        <strain evidence="5">NBRC 103408</strain>
    </source>
</reference>
<reference evidence="5" key="1">
    <citation type="journal article" date="2014" name="Int. J. Syst. Evol. Microbiol.">
        <title>Complete genome of a new Firmicutes species belonging to the dominant human colonic microbiota ('Ruminococcus bicirculans') reveals two chromosomes and a selective capacity to utilize plant glucans.</title>
        <authorList>
            <consortium name="NISC Comparative Sequencing Program"/>
            <person name="Wegmann U."/>
            <person name="Louis P."/>
            <person name="Goesmann A."/>
            <person name="Henrissat B."/>
            <person name="Duncan S.H."/>
            <person name="Flint H.J."/>
        </authorList>
    </citation>
    <scope>NUCLEOTIDE SEQUENCE</scope>
    <source>
        <strain evidence="5">NBRC 103408</strain>
    </source>
</reference>
<name>A0ABQ5U413_9PROT</name>
<feature type="domain" description="UspA" evidence="4">
    <location>
        <begin position="6"/>
        <end position="143"/>
    </location>
</feature>
<dbReference type="SUPFAM" id="SSF52402">
    <property type="entry name" value="Adenine nucleotide alpha hydrolases-like"/>
    <property type="match status" value="1"/>
</dbReference>
<accession>A0ABQ5U413</accession>
<dbReference type="PANTHER" id="PTHR46268">
    <property type="entry name" value="STRESS RESPONSE PROTEIN NHAX"/>
    <property type="match status" value="1"/>
</dbReference>
<gene>
    <name evidence="5" type="ORF">GCM10007924_16990</name>
</gene>
<evidence type="ECO:0000313" key="5">
    <source>
        <dbReference type="EMBL" id="GLQ06478.1"/>
    </source>
</evidence>
<dbReference type="PANTHER" id="PTHR46268:SF27">
    <property type="entry name" value="UNIVERSAL STRESS PROTEIN RV2623"/>
    <property type="match status" value="1"/>
</dbReference>
<dbReference type="PRINTS" id="PR01438">
    <property type="entry name" value="UNVRSLSTRESS"/>
</dbReference>
<proteinExistence type="inferred from homology"/>
<evidence type="ECO:0000256" key="3">
    <source>
        <dbReference type="ARBA" id="ARBA00022840"/>
    </source>
</evidence>
<keyword evidence="3" id="KW-0067">ATP-binding</keyword>
<organism evidence="5 6">
    <name type="scientific">Sneathiella chinensis</name>
    <dbReference type="NCBI Taxonomy" id="349750"/>
    <lineage>
        <taxon>Bacteria</taxon>
        <taxon>Pseudomonadati</taxon>
        <taxon>Pseudomonadota</taxon>
        <taxon>Alphaproteobacteria</taxon>
        <taxon>Sneathiellales</taxon>
        <taxon>Sneathiellaceae</taxon>
        <taxon>Sneathiella</taxon>
    </lineage>
</organism>
<sequence length="143" mass="15490">MPYNYIVGFDGTDQSRRAVDYAAAQAEKSGAELHLVFVIEWSPYSFHTAAELAERKGRRVQELKRAEEIVLPLAEELKARGVVSHAVARHGNAVEVLCSLAKEKETAQIIIGRTGDTALTQRLLGGLAISLAQASPVPLTIVP</sequence>
<protein>
    <recommendedName>
        <fullName evidence="4">UspA domain-containing protein</fullName>
    </recommendedName>
</protein>
<evidence type="ECO:0000313" key="6">
    <source>
        <dbReference type="Proteomes" id="UP001161409"/>
    </source>
</evidence>
<evidence type="ECO:0000256" key="2">
    <source>
        <dbReference type="ARBA" id="ARBA00022741"/>
    </source>
</evidence>
<dbReference type="Proteomes" id="UP001161409">
    <property type="component" value="Unassembled WGS sequence"/>
</dbReference>
<evidence type="ECO:0000256" key="1">
    <source>
        <dbReference type="ARBA" id="ARBA00008791"/>
    </source>
</evidence>
<dbReference type="RefSeq" id="WP_169560568.1">
    <property type="nucleotide sequence ID" value="NZ_BSNF01000006.1"/>
</dbReference>
<dbReference type="Pfam" id="PF00582">
    <property type="entry name" value="Usp"/>
    <property type="match status" value="1"/>
</dbReference>
<dbReference type="InterPro" id="IPR006016">
    <property type="entry name" value="UspA"/>
</dbReference>